<dbReference type="Gene3D" id="3.40.50.1820">
    <property type="entry name" value="alpha/beta hydrolase"/>
    <property type="match status" value="1"/>
</dbReference>
<dbReference type="EMBL" id="JACIEV010000009">
    <property type="protein sequence ID" value="MBB4155079.1"/>
    <property type="molecule type" value="Genomic_DNA"/>
</dbReference>
<proteinExistence type="predicted"/>
<gene>
    <name evidence="3" type="ORF">GGQ80_002996</name>
</gene>
<dbReference type="PANTHER" id="PTHR48081:SF8">
    <property type="entry name" value="ALPHA_BETA HYDROLASE FOLD-3 DOMAIN-CONTAINING PROTEIN-RELATED"/>
    <property type="match status" value="1"/>
</dbReference>
<feature type="domain" description="Alpha/beta hydrolase fold-3" evidence="2">
    <location>
        <begin position="79"/>
        <end position="281"/>
    </location>
</feature>
<dbReference type="SUPFAM" id="SSF53474">
    <property type="entry name" value="alpha/beta-Hydrolases"/>
    <property type="match status" value="1"/>
</dbReference>
<dbReference type="EC" id="3.1.1.-" evidence="3"/>
<evidence type="ECO:0000313" key="3">
    <source>
        <dbReference type="EMBL" id="MBB4155079.1"/>
    </source>
</evidence>
<dbReference type="GO" id="GO:0016787">
    <property type="term" value="F:hydrolase activity"/>
    <property type="evidence" value="ECO:0007669"/>
    <property type="project" value="UniProtKB-KW"/>
</dbReference>
<reference evidence="3 4" key="1">
    <citation type="submission" date="2020-08" db="EMBL/GenBank/DDBJ databases">
        <title>Genomic Encyclopedia of Type Strains, Phase IV (KMG-IV): sequencing the most valuable type-strain genomes for metagenomic binning, comparative biology and taxonomic classification.</title>
        <authorList>
            <person name="Goeker M."/>
        </authorList>
    </citation>
    <scope>NUCLEOTIDE SEQUENCE [LARGE SCALE GENOMIC DNA]</scope>
    <source>
        <strain evidence="3 4">YC6723</strain>
    </source>
</reference>
<accession>A0A840FBQ3</accession>
<keyword evidence="4" id="KW-1185">Reference proteome</keyword>
<dbReference type="InterPro" id="IPR013094">
    <property type="entry name" value="AB_hydrolase_3"/>
</dbReference>
<evidence type="ECO:0000259" key="2">
    <source>
        <dbReference type="Pfam" id="PF07859"/>
    </source>
</evidence>
<dbReference type="RefSeq" id="WP_183986228.1">
    <property type="nucleotide sequence ID" value="NZ_JACIEV010000009.1"/>
</dbReference>
<evidence type="ECO:0000256" key="1">
    <source>
        <dbReference type="ARBA" id="ARBA00022801"/>
    </source>
</evidence>
<dbReference type="InterPro" id="IPR029058">
    <property type="entry name" value="AB_hydrolase_fold"/>
</dbReference>
<dbReference type="AlphaFoldDB" id="A0A840FBQ3"/>
<dbReference type="Proteomes" id="UP000529795">
    <property type="component" value="Unassembled WGS sequence"/>
</dbReference>
<dbReference type="PANTHER" id="PTHR48081">
    <property type="entry name" value="AB HYDROLASE SUPERFAMILY PROTEIN C4A8.06C"/>
    <property type="match status" value="1"/>
</dbReference>
<dbReference type="InterPro" id="IPR050300">
    <property type="entry name" value="GDXG_lipolytic_enzyme"/>
</dbReference>
<protein>
    <submittedName>
        <fullName evidence="3">Acetyl esterase</fullName>
        <ecNumber evidence="3">3.1.1.-</ecNumber>
    </submittedName>
</protein>
<organism evidence="3 4">
    <name type="scientific">Sphingomonas jinjuensis</name>
    <dbReference type="NCBI Taxonomy" id="535907"/>
    <lineage>
        <taxon>Bacteria</taxon>
        <taxon>Pseudomonadati</taxon>
        <taxon>Pseudomonadota</taxon>
        <taxon>Alphaproteobacteria</taxon>
        <taxon>Sphingomonadales</taxon>
        <taxon>Sphingomonadaceae</taxon>
        <taxon>Sphingomonas</taxon>
    </lineage>
</organism>
<evidence type="ECO:0000313" key="4">
    <source>
        <dbReference type="Proteomes" id="UP000529795"/>
    </source>
</evidence>
<sequence length="320" mass="34574">MEGEDRMELEPETKELVDLITAQGRPPFADMTPAEFRSLLVAPPSAPADDEAIADVSDTVAAEVPIRIYRPHRPARGIMMYLHGGGFVVGSIDASDAAARAIVARTDLVLVSVGYRLAPENPFPAAVDDAWAVLDWIHQHRAGLAFDGAPLMVGGDSAGANLATGAAIHARDTGINLCFQLLFYPTTDCDFDRPSYHDHAEQWPLPREAMQWFWGHYGADEADWRACPLKAETLRGVAPAYIAVASHDPLRDEGLAYAKRLESDDVAVIVDDAAGLLHGYASMLRVSPGARAALDRGCAALRARLDIVEALTERLPSTQN</sequence>
<name>A0A840FBQ3_9SPHN</name>
<comment type="caution">
    <text evidence="3">The sequence shown here is derived from an EMBL/GenBank/DDBJ whole genome shotgun (WGS) entry which is preliminary data.</text>
</comment>
<keyword evidence="1 3" id="KW-0378">Hydrolase</keyword>
<dbReference type="Pfam" id="PF07859">
    <property type="entry name" value="Abhydrolase_3"/>
    <property type="match status" value="1"/>
</dbReference>